<comment type="caution">
    <text evidence="2">The sequence shown here is derived from an EMBL/GenBank/DDBJ whole genome shotgun (WGS) entry which is preliminary data.</text>
</comment>
<evidence type="ECO:0000313" key="3">
    <source>
        <dbReference type="Proteomes" id="UP000308730"/>
    </source>
</evidence>
<dbReference type="OrthoDB" id="5979581at2759"/>
<evidence type="ECO:0000313" key="2">
    <source>
        <dbReference type="EMBL" id="THH29691.1"/>
    </source>
</evidence>
<dbReference type="Proteomes" id="UP000308730">
    <property type="component" value="Unassembled WGS sequence"/>
</dbReference>
<dbReference type="InterPro" id="IPR011009">
    <property type="entry name" value="Kinase-like_dom_sf"/>
</dbReference>
<name>A0A4S4MWL7_9APHY</name>
<sequence>MWQSAPVSPPADESGLISAQLIDLGSAQLIGAEPSQPNFYPLGLRSPELLLRAGLGYEADIWAMGHLAFELLTGQTLFQVTERYNPLSSQMEVDLPDILAQMMEISGDSFSTGSGAAIKKTALDWSNFFDIEDSHLIHLVRP</sequence>
<keyword evidence="3" id="KW-1185">Reference proteome</keyword>
<dbReference type="PROSITE" id="PS50011">
    <property type="entry name" value="PROTEIN_KINASE_DOM"/>
    <property type="match status" value="1"/>
</dbReference>
<dbReference type="GO" id="GO:0005524">
    <property type="term" value="F:ATP binding"/>
    <property type="evidence" value="ECO:0007669"/>
    <property type="project" value="InterPro"/>
</dbReference>
<evidence type="ECO:0000259" key="1">
    <source>
        <dbReference type="PROSITE" id="PS50011"/>
    </source>
</evidence>
<dbReference type="Gene3D" id="1.10.510.10">
    <property type="entry name" value="Transferase(Phosphotransferase) domain 1"/>
    <property type="match status" value="1"/>
</dbReference>
<dbReference type="EMBL" id="SGPM01000112">
    <property type="protein sequence ID" value="THH29691.1"/>
    <property type="molecule type" value="Genomic_DNA"/>
</dbReference>
<organism evidence="2 3">
    <name type="scientific">Antrodiella citrinella</name>
    <dbReference type="NCBI Taxonomy" id="2447956"/>
    <lineage>
        <taxon>Eukaryota</taxon>
        <taxon>Fungi</taxon>
        <taxon>Dikarya</taxon>
        <taxon>Basidiomycota</taxon>
        <taxon>Agaricomycotina</taxon>
        <taxon>Agaricomycetes</taxon>
        <taxon>Polyporales</taxon>
        <taxon>Steccherinaceae</taxon>
        <taxon>Antrodiella</taxon>
    </lineage>
</organism>
<feature type="domain" description="Protein kinase" evidence="1">
    <location>
        <begin position="1"/>
        <end position="142"/>
    </location>
</feature>
<proteinExistence type="predicted"/>
<protein>
    <recommendedName>
        <fullName evidence="1">Protein kinase domain-containing protein</fullName>
    </recommendedName>
</protein>
<gene>
    <name evidence="2" type="ORF">EUX98_g4500</name>
</gene>
<reference evidence="2 3" key="1">
    <citation type="submission" date="2019-02" db="EMBL/GenBank/DDBJ databases">
        <title>Genome sequencing of the rare red list fungi Antrodiella citrinella (Flaviporus citrinellus).</title>
        <authorList>
            <person name="Buettner E."/>
            <person name="Kellner H."/>
        </authorList>
    </citation>
    <scope>NUCLEOTIDE SEQUENCE [LARGE SCALE GENOMIC DNA]</scope>
    <source>
        <strain evidence="2 3">DSM 108506</strain>
    </source>
</reference>
<dbReference type="Pfam" id="PF00069">
    <property type="entry name" value="Pkinase"/>
    <property type="match status" value="1"/>
</dbReference>
<accession>A0A4S4MWL7</accession>
<dbReference type="InterPro" id="IPR000719">
    <property type="entry name" value="Prot_kinase_dom"/>
</dbReference>
<dbReference type="GO" id="GO:0004672">
    <property type="term" value="F:protein kinase activity"/>
    <property type="evidence" value="ECO:0007669"/>
    <property type="project" value="InterPro"/>
</dbReference>
<dbReference type="AlphaFoldDB" id="A0A4S4MWL7"/>
<dbReference type="SUPFAM" id="SSF56112">
    <property type="entry name" value="Protein kinase-like (PK-like)"/>
    <property type="match status" value="1"/>
</dbReference>